<proteinExistence type="predicted"/>
<sequence>MAARDLFAELLPIFQRVLGPDHPVTLIARQHLARWTGRAGDVVAARDLFAELLPIRERVLGPDHPATLTARRDLAYWNRRARFRRRTRRARRTH</sequence>
<name>A0A6I4WEW0_9ACTN</name>
<gene>
    <name evidence="1" type="ORF">GQ466_13605</name>
</gene>
<organism evidence="1 2">
    <name type="scientific">Actinomadura rayongensis</name>
    <dbReference type="NCBI Taxonomy" id="1429076"/>
    <lineage>
        <taxon>Bacteria</taxon>
        <taxon>Bacillati</taxon>
        <taxon>Actinomycetota</taxon>
        <taxon>Actinomycetes</taxon>
        <taxon>Streptosporangiales</taxon>
        <taxon>Thermomonosporaceae</taxon>
        <taxon>Actinomadura</taxon>
    </lineage>
</organism>
<dbReference type="Proteomes" id="UP000431901">
    <property type="component" value="Unassembled WGS sequence"/>
</dbReference>
<evidence type="ECO:0000313" key="1">
    <source>
        <dbReference type="EMBL" id="MXQ65072.1"/>
    </source>
</evidence>
<keyword evidence="2" id="KW-1185">Reference proteome</keyword>
<dbReference type="Pfam" id="PF13424">
    <property type="entry name" value="TPR_12"/>
    <property type="match status" value="1"/>
</dbReference>
<accession>A0A6I4WEW0</accession>
<evidence type="ECO:0000313" key="2">
    <source>
        <dbReference type="Proteomes" id="UP000431901"/>
    </source>
</evidence>
<dbReference type="Gene3D" id="1.25.40.10">
    <property type="entry name" value="Tetratricopeptide repeat domain"/>
    <property type="match status" value="1"/>
</dbReference>
<protein>
    <submittedName>
        <fullName evidence="1">Tetratricopeptide repeat protein</fullName>
    </submittedName>
</protein>
<dbReference type="InterPro" id="IPR011990">
    <property type="entry name" value="TPR-like_helical_dom_sf"/>
</dbReference>
<dbReference type="OrthoDB" id="127785at2"/>
<dbReference type="AlphaFoldDB" id="A0A6I4WEW0"/>
<reference evidence="1 2" key="1">
    <citation type="submission" date="2019-12" db="EMBL/GenBank/DDBJ databases">
        <title>Nocardia macrotermitis sp. nov. and Nocardia aurantia sp. nov., isolated from the gut of the fungus growing-termite Macrotermes natalensis.</title>
        <authorList>
            <person name="Christine B."/>
            <person name="Rene B."/>
        </authorList>
    </citation>
    <scope>NUCLEOTIDE SEQUENCE [LARGE SCALE GENOMIC DNA]</scope>
    <source>
        <strain evidence="1 2">DSM 102126</strain>
    </source>
</reference>
<comment type="caution">
    <text evidence="1">The sequence shown here is derived from an EMBL/GenBank/DDBJ whole genome shotgun (WGS) entry which is preliminary data.</text>
</comment>
<dbReference type="EMBL" id="WUTW01000002">
    <property type="protein sequence ID" value="MXQ65072.1"/>
    <property type="molecule type" value="Genomic_DNA"/>
</dbReference>